<dbReference type="PANTHER" id="PTHR43252:SF7">
    <property type="entry name" value="TRANSCRIPTIONAL REGULATOR YQJI"/>
    <property type="match status" value="1"/>
</dbReference>
<dbReference type="SUPFAM" id="SSF46785">
    <property type="entry name" value="Winged helix' DNA-binding domain"/>
    <property type="match status" value="1"/>
</dbReference>
<evidence type="ECO:0000313" key="3">
    <source>
        <dbReference type="Proteomes" id="UP000292445"/>
    </source>
</evidence>
<proteinExistence type="predicted"/>
<feature type="domain" description="Transcription regulator PadR N-terminal" evidence="1">
    <location>
        <begin position="60"/>
        <end position="130"/>
    </location>
</feature>
<dbReference type="Proteomes" id="UP000292445">
    <property type="component" value="Unassembled WGS sequence"/>
</dbReference>
<gene>
    <name evidence="2" type="ORF">EV675_1374</name>
</gene>
<evidence type="ECO:0000259" key="1">
    <source>
        <dbReference type="Pfam" id="PF03551"/>
    </source>
</evidence>
<protein>
    <submittedName>
        <fullName evidence="2">PadR family transcriptional regulator</fullName>
    </submittedName>
</protein>
<organism evidence="2 3">
    <name type="scientific">Pigmentiphaga kullae</name>
    <dbReference type="NCBI Taxonomy" id="151784"/>
    <lineage>
        <taxon>Bacteria</taxon>
        <taxon>Pseudomonadati</taxon>
        <taxon>Pseudomonadota</taxon>
        <taxon>Betaproteobacteria</taxon>
        <taxon>Burkholderiales</taxon>
        <taxon>Alcaligenaceae</taxon>
        <taxon>Pigmentiphaga</taxon>
    </lineage>
</organism>
<dbReference type="EMBL" id="SGXC01000001">
    <property type="protein sequence ID" value="RZS85350.1"/>
    <property type="molecule type" value="Genomic_DNA"/>
</dbReference>
<dbReference type="InterPro" id="IPR036388">
    <property type="entry name" value="WH-like_DNA-bd_sf"/>
</dbReference>
<dbReference type="PANTHER" id="PTHR43252">
    <property type="entry name" value="TRANSCRIPTIONAL REGULATOR YQJI"/>
    <property type="match status" value="1"/>
</dbReference>
<dbReference type="Gene3D" id="1.10.10.10">
    <property type="entry name" value="Winged helix-like DNA-binding domain superfamily/Winged helix DNA-binding domain"/>
    <property type="match status" value="1"/>
</dbReference>
<reference evidence="2 3" key="1">
    <citation type="submission" date="2019-02" db="EMBL/GenBank/DDBJ databases">
        <title>Genomic Encyclopedia of Type Strains, Phase IV (KMG-IV): sequencing the most valuable type-strain genomes for metagenomic binning, comparative biology and taxonomic classification.</title>
        <authorList>
            <person name="Goeker M."/>
        </authorList>
    </citation>
    <scope>NUCLEOTIDE SEQUENCE [LARGE SCALE GENOMIC DNA]</scope>
    <source>
        <strain evidence="2 3">K24</strain>
    </source>
</reference>
<evidence type="ECO:0000313" key="2">
    <source>
        <dbReference type="EMBL" id="RZS85350.1"/>
    </source>
</evidence>
<keyword evidence="3" id="KW-1185">Reference proteome</keyword>
<name>A0A4Q7NLD0_9BURK</name>
<dbReference type="InterPro" id="IPR005149">
    <property type="entry name" value="Tscrpt_reg_PadR_N"/>
</dbReference>
<dbReference type="InterPro" id="IPR036390">
    <property type="entry name" value="WH_DNA-bd_sf"/>
</dbReference>
<accession>A0A4Q7NLD0</accession>
<dbReference type="AlphaFoldDB" id="A0A4Q7NLD0"/>
<dbReference type="Pfam" id="PF03551">
    <property type="entry name" value="PadR"/>
    <property type="match status" value="1"/>
</dbReference>
<dbReference type="RefSeq" id="WP_130356574.1">
    <property type="nucleotide sequence ID" value="NZ_SGXC01000001.1"/>
</dbReference>
<comment type="caution">
    <text evidence="2">The sequence shown here is derived from an EMBL/GenBank/DDBJ whole genome shotgun (WGS) entry which is preliminary data.</text>
</comment>
<dbReference type="OrthoDB" id="9814826at2"/>
<sequence>MFHPHRMWAAWPAWMAGRGGHRGRDPFDMDGRGRGGFGDGGRGFGRGGRVFGPGDLRLVLLALIAERPSSGYELIKELEQRFGGVYAPSPGSVYPTLTLLEEQGHIRAAGVEGAKRSFEITDEGRAFLQENRPMVDAVLHRMNITAQSMSGRAMPGSVHQAMHTLRAALVFHSRGWDEAETRRVLDVLEKAARDISGG</sequence>